<reference evidence="2" key="1">
    <citation type="submission" date="2023-03" db="EMBL/GenBank/DDBJ databases">
        <title>Electrophorus voltai genome.</title>
        <authorList>
            <person name="Bian C."/>
        </authorList>
    </citation>
    <scope>NUCLEOTIDE SEQUENCE</scope>
    <source>
        <strain evidence="2">CB-2022</strain>
        <tissue evidence="2">Muscle</tissue>
    </source>
</reference>
<keyword evidence="1" id="KW-0812">Transmembrane</keyword>
<evidence type="ECO:0000313" key="3">
    <source>
        <dbReference type="Proteomes" id="UP001239994"/>
    </source>
</evidence>
<protein>
    <submittedName>
        <fullName evidence="2">Uncharacterized protein</fullName>
    </submittedName>
</protein>
<feature type="transmembrane region" description="Helical" evidence="1">
    <location>
        <begin position="98"/>
        <end position="118"/>
    </location>
</feature>
<feature type="transmembrane region" description="Helical" evidence="1">
    <location>
        <begin position="46"/>
        <end position="64"/>
    </location>
</feature>
<dbReference type="AlphaFoldDB" id="A0AAD9E0L8"/>
<keyword evidence="3" id="KW-1185">Reference proteome</keyword>
<sequence>MWHQTQGLMTDHECQRELWADRVRHTQEGLHQRDTFEWKPFPTQNFLFIYVIAVGGGAGGYTSVRMSVSTTVPGHMQRGWEFSGKRSTVLWNTSLGEFSTAAAMKHILTIITMALTYFSNQGKGR</sequence>
<dbReference type="Proteomes" id="UP001239994">
    <property type="component" value="Unassembled WGS sequence"/>
</dbReference>
<keyword evidence="1" id="KW-1133">Transmembrane helix</keyword>
<dbReference type="EMBL" id="JAROKS010000010">
    <property type="protein sequence ID" value="KAK1800881.1"/>
    <property type="molecule type" value="Genomic_DNA"/>
</dbReference>
<evidence type="ECO:0000313" key="2">
    <source>
        <dbReference type="EMBL" id="KAK1800881.1"/>
    </source>
</evidence>
<name>A0AAD9E0L8_9TELE</name>
<keyword evidence="1" id="KW-0472">Membrane</keyword>
<evidence type="ECO:0000256" key="1">
    <source>
        <dbReference type="SAM" id="Phobius"/>
    </source>
</evidence>
<proteinExistence type="predicted"/>
<accession>A0AAD9E0L8</accession>
<organism evidence="2 3">
    <name type="scientific">Electrophorus voltai</name>
    <dbReference type="NCBI Taxonomy" id="2609070"/>
    <lineage>
        <taxon>Eukaryota</taxon>
        <taxon>Metazoa</taxon>
        <taxon>Chordata</taxon>
        <taxon>Craniata</taxon>
        <taxon>Vertebrata</taxon>
        <taxon>Euteleostomi</taxon>
        <taxon>Actinopterygii</taxon>
        <taxon>Neopterygii</taxon>
        <taxon>Teleostei</taxon>
        <taxon>Ostariophysi</taxon>
        <taxon>Gymnotiformes</taxon>
        <taxon>Gymnotoidei</taxon>
        <taxon>Gymnotidae</taxon>
        <taxon>Electrophorus</taxon>
    </lineage>
</organism>
<gene>
    <name evidence="2" type="ORF">P4O66_006060</name>
</gene>
<comment type="caution">
    <text evidence="2">The sequence shown here is derived from an EMBL/GenBank/DDBJ whole genome shotgun (WGS) entry which is preliminary data.</text>
</comment>